<name>A0A224Y5F6_9HEMI</name>
<sequence length="73" mass="7442">MVTRPMSLASDSLILFTGICGTAAGSGFSTSPKVAGVGILSLVSLEEMAIFASNWATFASSAQCRLLASFSCC</sequence>
<proteinExistence type="predicted"/>
<keyword evidence="1" id="KW-0732">Signal</keyword>
<feature type="signal peptide" evidence="1">
    <location>
        <begin position="1"/>
        <end position="24"/>
    </location>
</feature>
<reference evidence="2" key="1">
    <citation type="journal article" date="2018" name="PLoS Negl. Trop. Dis.">
        <title>An insight into the salivary gland and fat body transcriptome of Panstrongylus lignarius (Hemiptera: Heteroptera), the main vector of Chagas disease in Peru.</title>
        <authorList>
            <person name="Nevoa J.C."/>
            <person name="Mendes M.T."/>
            <person name="da Silva M.V."/>
            <person name="Soares S.C."/>
            <person name="Oliveira C.J.F."/>
            <person name="Ribeiro J.M.C."/>
        </authorList>
    </citation>
    <scope>NUCLEOTIDE SEQUENCE</scope>
</reference>
<organism evidence="2">
    <name type="scientific">Panstrongylus lignarius</name>
    <dbReference type="NCBI Taxonomy" id="156445"/>
    <lineage>
        <taxon>Eukaryota</taxon>
        <taxon>Metazoa</taxon>
        <taxon>Ecdysozoa</taxon>
        <taxon>Arthropoda</taxon>
        <taxon>Hexapoda</taxon>
        <taxon>Insecta</taxon>
        <taxon>Pterygota</taxon>
        <taxon>Neoptera</taxon>
        <taxon>Paraneoptera</taxon>
        <taxon>Hemiptera</taxon>
        <taxon>Heteroptera</taxon>
        <taxon>Panheteroptera</taxon>
        <taxon>Cimicomorpha</taxon>
        <taxon>Reduviidae</taxon>
        <taxon>Triatominae</taxon>
        <taxon>Panstrongylus</taxon>
    </lineage>
</organism>
<evidence type="ECO:0000256" key="1">
    <source>
        <dbReference type="SAM" id="SignalP"/>
    </source>
</evidence>
<accession>A0A224Y5F6</accession>
<dbReference type="EMBL" id="GFTR01000483">
    <property type="protein sequence ID" value="JAW15943.1"/>
    <property type="molecule type" value="Transcribed_RNA"/>
</dbReference>
<dbReference type="AlphaFoldDB" id="A0A224Y5F6"/>
<protein>
    <recommendedName>
        <fullName evidence="3">Secreted protein</fullName>
    </recommendedName>
</protein>
<feature type="chain" id="PRO_5013211463" description="Secreted protein" evidence="1">
    <location>
        <begin position="25"/>
        <end position="73"/>
    </location>
</feature>
<evidence type="ECO:0000313" key="2">
    <source>
        <dbReference type="EMBL" id="JAW15943.1"/>
    </source>
</evidence>
<evidence type="ECO:0008006" key="3">
    <source>
        <dbReference type="Google" id="ProtNLM"/>
    </source>
</evidence>